<comment type="caution">
    <text evidence="10">The sequence shown here is derived from an EMBL/GenBank/DDBJ whole genome shotgun (WGS) entry which is preliminary data.</text>
</comment>
<evidence type="ECO:0000256" key="4">
    <source>
        <dbReference type="ARBA" id="ARBA00022692"/>
    </source>
</evidence>
<evidence type="ECO:0000256" key="7">
    <source>
        <dbReference type="ARBA" id="ARBA00023136"/>
    </source>
</evidence>
<gene>
    <name evidence="10" type="ORF">ILUMI_02070</name>
</gene>
<dbReference type="EMBL" id="VTPC01000856">
    <property type="protein sequence ID" value="KAF2904117.1"/>
    <property type="molecule type" value="Genomic_DNA"/>
</dbReference>
<evidence type="ECO:0000256" key="3">
    <source>
        <dbReference type="ARBA" id="ARBA00022606"/>
    </source>
</evidence>
<comment type="subcellular location">
    <subcellularLocation>
        <location evidence="1">Cell membrane</location>
        <topology evidence="1">Multi-pass membrane protein</topology>
    </subcellularLocation>
</comment>
<dbReference type="Pfam" id="PF02949">
    <property type="entry name" value="7tm_6"/>
    <property type="match status" value="1"/>
</dbReference>
<dbReference type="GO" id="GO:0005549">
    <property type="term" value="F:odorant binding"/>
    <property type="evidence" value="ECO:0007669"/>
    <property type="project" value="InterPro"/>
</dbReference>
<evidence type="ECO:0000256" key="8">
    <source>
        <dbReference type="ARBA" id="ARBA00023170"/>
    </source>
</evidence>
<keyword evidence="11" id="KW-1185">Reference proteome</keyword>
<dbReference type="PANTHER" id="PTHR21137">
    <property type="entry name" value="ODORANT RECEPTOR"/>
    <property type="match status" value="1"/>
</dbReference>
<organism evidence="10 11">
    <name type="scientific">Ignelater luminosus</name>
    <name type="common">Cucubano</name>
    <name type="synonym">Pyrophorus luminosus</name>
    <dbReference type="NCBI Taxonomy" id="2038154"/>
    <lineage>
        <taxon>Eukaryota</taxon>
        <taxon>Metazoa</taxon>
        <taxon>Ecdysozoa</taxon>
        <taxon>Arthropoda</taxon>
        <taxon>Hexapoda</taxon>
        <taxon>Insecta</taxon>
        <taxon>Pterygota</taxon>
        <taxon>Neoptera</taxon>
        <taxon>Endopterygota</taxon>
        <taxon>Coleoptera</taxon>
        <taxon>Polyphaga</taxon>
        <taxon>Elateriformia</taxon>
        <taxon>Elateroidea</taxon>
        <taxon>Elateridae</taxon>
        <taxon>Agrypninae</taxon>
        <taxon>Pyrophorini</taxon>
        <taxon>Ignelater</taxon>
    </lineage>
</organism>
<keyword evidence="3" id="KW-0716">Sensory transduction</keyword>
<keyword evidence="2" id="KW-1003">Cell membrane</keyword>
<keyword evidence="9" id="KW-0807">Transducer</keyword>
<evidence type="ECO:0000313" key="10">
    <source>
        <dbReference type="EMBL" id="KAF2904117.1"/>
    </source>
</evidence>
<evidence type="ECO:0000313" key="11">
    <source>
        <dbReference type="Proteomes" id="UP000801492"/>
    </source>
</evidence>
<keyword evidence="7" id="KW-0472">Membrane</keyword>
<reference evidence="10" key="1">
    <citation type="submission" date="2019-08" db="EMBL/GenBank/DDBJ databases">
        <title>The genome of the North American firefly Photinus pyralis.</title>
        <authorList>
            <consortium name="Photinus pyralis genome working group"/>
            <person name="Fallon T.R."/>
            <person name="Sander Lower S.E."/>
            <person name="Weng J.-K."/>
        </authorList>
    </citation>
    <scope>NUCLEOTIDE SEQUENCE</scope>
    <source>
        <strain evidence="10">TRF0915ILg1</strain>
        <tissue evidence="10">Whole body</tissue>
    </source>
</reference>
<dbReference type="OrthoDB" id="6604226at2759"/>
<dbReference type="GO" id="GO:0004984">
    <property type="term" value="F:olfactory receptor activity"/>
    <property type="evidence" value="ECO:0007669"/>
    <property type="project" value="InterPro"/>
</dbReference>
<proteinExistence type="predicted"/>
<evidence type="ECO:0000256" key="5">
    <source>
        <dbReference type="ARBA" id="ARBA00022725"/>
    </source>
</evidence>
<dbReference type="GO" id="GO:0007165">
    <property type="term" value="P:signal transduction"/>
    <property type="evidence" value="ECO:0007669"/>
    <property type="project" value="UniProtKB-KW"/>
</dbReference>
<dbReference type="GO" id="GO:0005886">
    <property type="term" value="C:plasma membrane"/>
    <property type="evidence" value="ECO:0007669"/>
    <property type="project" value="UniProtKB-SubCell"/>
</dbReference>
<sequence length="122" mass="13475">MYRVVAVTLLIAYSAYPILDNKPLPSPFPFDLGKYTTLMYCFQVIGGSFSTVNNICFDITCASLMGLAAAQLDILAEKIICIEEDEVPDDAAVKHQAILGQVGERINEKLRDCVKHHIAIIE</sequence>
<accession>A0A8K0DIZ1</accession>
<dbReference type="AlphaFoldDB" id="A0A8K0DIZ1"/>
<protein>
    <submittedName>
        <fullName evidence="10">Uncharacterized protein</fullName>
    </submittedName>
</protein>
<evidence type="ECO:0000256" key="2">
    <source>
        <dbReference type="ARBA" id="ARBA00022475"/>
    </source>
</evidence>
<keyword evidence="8" id="KW-0675">Receptor</keyword>
<dbReference type="InterPro" id="IPR004117">
    <property type="entry name" value="7tm6_olfct_rcpt"/>
</dbReference>
<keyword evidence="5" id="KW-0552">Olfaction</keyword>
<dbReference type="PANTHER" id="PTHR21137:SF35">
    <property type="entry name" value="ODORANT RECEPTOR 19A-RELATED"/>
    <property type="match status" value="1"/>
</dbReference>
<evidence type="ECO:0000256" key="1">
    <source>
        <dbReference type="ARBA" id="ARBA00004651"/>
    </source>
</evidence>
<name>A0A8K0DIZ1_IGNLU</name>
<evidence type="ECO:0000256" key="6">
    <source>
        <dbReference type="ARBA" id="ARBA00022989"/>
    </source>
</evidence>
<dbReference type="Proteomes" id="UP000801492">
    <property type="component" value="Unassembled WGS sequence"/>
</dbReference>
<keyword evidence="4" id="KW-0812">Transmembrane</keyword>
<keyword evidence="6" id="KW-1133">Transmembrane helix</keyword>
<evidence type="ECO:0000256" key="9">
    <source>
        <dbReference type="ARBA" id="ARBA00023224"/>
    </source>
</evidence>